<dbReference type="Pfam" id="PF02422">
    <property type="entry name" value="Keratin"/>
    <property type="match status" value="1"/>
</dbReference>
<accession>A0A8C6XRD2</accession>
<dbReference type="OrthoDB" id="9049947at2759"/>
<keyword evidence="2" id="KW-1185">Reference proteome</keyword>
<dbReference type="GO" id="GO:0005200">
    <property type="term" value="F:structural constituent of cytoskeleton"/>
    <property type="evidence" value="ECO:0007669"/>
    <property type="project" value="InterPro"/>
</dbReference>
<reference evidence="1" key="1">
    <citation type="submission" date="2025-08" db="UniProtKB">
        <authorList>
            <consortium name="Ensembl"/>
        </authorList>
    </citation>
    <scope>IDENTIFICATION</scope>
</reference>
<dbReference type="GO" id="GO:0005882">
    <property type="term" value="C:intermediate filament"/>
    <property type="evidence" value="ECO:0007669"/>
    <property type="project" value="InterPro"/>
</dbReference>
<sequence length="90" mass="9244">LPTPLTCFPAPFSWAGQPKETQPISWEAEKRWGWTLVLQPPSVLVTIPGPILSASGEPVAVGGNTPRAPAGGFGQGISDDGLIGIGLLGI</sequence>
<dbReference type="Proteomes" id="UP000694559">
    <property type="component" value="Unplaced"/>
</dbReference>
<dbReference type="Ensembl" id="ENSNNAT00000019506.1">
    <property type="protein sequence ID" value="ENSNNAP00000018578.1"/>
    <property type="gene ID" value="ENSNNAG00000012447.1"/>
</dbReference>
<name>A0A8C6XRD2_NAJNA</name>
<dbReference type="InterPro" id="IPR003461">
    <property type="entry name" value="Keratin"/>
</dbReference>
<evidence type="ECO:0000313" key="1">
    <source>
        <dbReference type="Ensembl" id="ENSNNAP00000018578.1"/>
    </source>
</evidence>
<dbReference type="AlphaFoldDB" id="A0A8C6XRD2"/>
<reference evidence="1" key="2">
    <citation type="submission" date="2025-09" db="UniProtKB">
        <authorList>
            <consortium name="Ensembl"/>
        </authorList>
    </citation>
    <scope>IDENTIFICATION</scope>
</reference>
<evidence type="ECO:0000313" key="2">
    <source>
        <dbReference type="Proteomes" id="UP000694559"/>
    </source>
</evidence>
<organism evidence="1 2">
    <name type="scientific">Naja naja</name>
    <name type="common">Indian cobra</name>
    <dbReference type="NCBI Taxonomy" id="35670"/>
    <lineage>
        <taxon>Eukaryota</taxon>
        <taxon>Metazoa</taxon>
        <taxon>Chordata</taxon>
        <taxon>Craniata</taxon>
        <taxon>Vertebrata</taxon>
        <taxon>Euteleostomi</taxon>
        <taxon>Lepidosauria</taxon>
        <taxon>Squamata</taxon>
        <taxon>Bifurcata</taxon>
        <taxon>Unidentata</taxon>
        <taxon>Episquamata</taxon>
        <taxon>Toxicofera</taxon>
        <taxon>Serpentes</taxon>
        <taxon>Colubroidea</taxon>
        <taxon>Elapidae</taxon>
        <taxon>Elapinae</taxon>
        <taxon>Naja</taxon>
    </lineage>
</organism>
<proteinExistence type="predicted"/>
<protein>
    <submittedName>
        <fullName evidence="1">Uncharacterized protein</fullName>
    </submittedName>
</protein>